<gene>
    <name evidence="6" type="ORF">TSOC_009872</name>
</gene>
<dbReference type="Gene3D" id="1.10.150.170">
    <property type="entry name" value="Putative methyltransferase TM0872, insert domain"/>
    <property type="match status" value="1"/>
</dbReference>
<accession>A0A2J7ZUS9</accession>
<protein>
    <submittedName>
        <fullName evidence="6">Ribosomal RNA small subunit methyltransferase H</fullName>
    </submittedName>
</protein>
<evidence type="ECO:0000313" key="7">
    <source>
        <dbReference type="Proteomes" id="UP000236333"/>
    </source>
</evidence>
<dbReference type="SUPFAM" id="SSF81799">
    <property type="entry name" value="Putative methyltransferase TM0872, insert domain"/>
    <property type="match status" value="1"/>
</dbReference>
<evidence type="ECO:0000256" key="5">
    <source>
        <dbReference type="SAM" id="MobiDB-lite"/>
    </source>
</evidence>
<feature type="region of interest" description="Disordered" evidence="5">
    <location>
        <begin position="283"/>
        <end position="305"/>
    </location>
</feature>
<dbReference type="InterPro" id="IPR029063">
    <property type="entry name" value="SAM-dependent_MTases_sf"/>
</dbReference>
<reference evidence="6 7" key="1">
    <citation type="journal article" date="2017" name="Mol. Biol. Evol.">
        <title>The 4-celled Tetrabaena socialis nuclear genome reveals the essential components for genetic control of cell number at the origin of multicellularity in the volvocine lineage.</title>
        <authorList>
            <person name="Featherston J."/>
            <person name="Arakaki Y."/>
            <person name="Hanschen E.R."/>
            <person name="Ferris P.J."/>
            <person name="Michod R.E."/>
            <person name="Olson B.J.S.C."/>
            <person name="Nozaki H."/>
            <person name="Durand P.M."/>
        </authorList>
    </citation>
    <scope>NUCLEOTIDE SEQUENCE [LARGE SCALE GENOMIC DNA]</scope>
    <source>
        <strain evidence="6 7">NIES-571</strain>
    </source>
</reference>
<dbReference type="Pfam" id="PF01795">
    <property type="entry name" value="Methyltransf_5"/>
    <property type="match status" value="1"/>
</dbReference>
<evidence type="ECO:0000256" key="2">
    <source>
        <dbReference type="ARBA" id="ARBA00022603"/>
    </source>
</evidence>
<keyword evidence="4" id="KW-0949">S-adenosyl-L-methionine</keyword>
<comment type="similarity">
    <text evidence="1">Belongs to the methyltransferase superfamily. RsmH family.</text>
</comment>
<organism evidence="6 7">
    <name type="scientific">Tetrabaena socialis</name>
    <dbReference type="NCBI Taxonomy" id="47790"/>
    <lineage>
        <taxon>Eukaryota</taxon>
        <taxon>Viridiplantae</taxon>
        <taxon>Chlorophyta</taxon>
        <taxon>core chlorophytes</taxon>
        <taxon>Chlorophyceae</taxon>
        <taxon>CS clade</taxon>
        <taxon>Chlamydomonadales</taxon>
        <taxon>Tetrabaenaceae</taxon>
        <taxon>Tetrabaena</taxon>
    </lineage>
</organism>
<dbReference type="GO" id="GO:0071424">
    <property type="term" value="F:rRNA (cytosine-N4-)-methyltransferase activity"/>
    <property type="evidence" value="ECO:0007669"/>
    <property type="project" value="TreeGrafter"/>
</dbReference>
<dbReference type="InterPro" id="IPR002903">
    <property type="entry name" value="RsmH"/>
</dbReference>
<keyword evidence="7" id="KW-1185">Reference proteome</keyword>
<dbReference type="OrthoDB" id="439808at2759"/>
<sequence>MGLMQGRWSCRRLVAGSSIARRAATDTAPLSTRDALAAASNAPSPLRATASRAALPERGLGASTLAAPHAPPPEAADGLASPAPDYPHVSVMLREVLAAFQPVALRVFLDGTLGAGGHSAALVAAHPEMRSLFGIDLDPTAHALAGPRIAAAAAGREEELAVRLLHGNYRDLHTLLSTLSGPRPRPDGILLDLGVSSMQIDTAERGFSFMRDGPLDMRMDPSASISAEELLNSWSEADLGRIIRDYGEEKLWKVVAKRLVQARELEPIRTTHQLAKAVGHTQIGGKLGRGGRGPGKGEGKGKGVHPATRTFQALRIAVNDELGKLEEALPYAIEALAPGGRLAVISFHSLEDRIVKHAFCRAIGKPTPEQEPLTYGPGKYDFLEALEASKVATLVTRKPSLPSDDECAANPRARSAKLRVLQKL</sequence>
<dbReference type="PANTHER" id="PTHR11265">
    <property type="entry name" value="S-ADENOSYL-METHYLTRANSFERASE MRAW"/>
    <property type="match status" value="1"/>
</dbReference>
<dbReference type="HAMAP" id="MF_01007">
    <property type="entry name" value="16SrRNA_methyltr_H"/>
    <property type="match status" value="1"/>
</dbReference>
<dbReference type="GO" id="GO:0070475">
    <property type="term" value="P:rRNA base methylation"/>
    <property type="evidence" value="ECO:0007669"/>
    <property type="project" value="TreeGrafter"/>
</dbReference>
<evidence type="ECO:0000256" key="4">
    <source>
        <dbReference type="ARBA" id="ARBA00022691"/>
    </source>
</evidence>
<feature type="compositionally biased region" description="Gly residues" evidence="5">
    <location>
        <begin position="285"/>
        <end position="294"/>
    </location>
</feature>
<keyword evidence="2 6" id="KW-0489">Methyltransferase</keyword>
<comment type="caution">
    <text evidence="6">The sequence shown here is derived from an EMBL/GenBank/DDBJ whole genome shotgun (WGS) entry which is preliminary data.</text>
</comment>
<dbReference type="EMBL" id="PGGS01000435">
    <property type="protein sequence ID" value="PNH04008.1"/>
    <property type="molecule type" value="Genomic_DNA"/>
</dbReference>
<dbReference type="AlphaFoldDB" id="A0A2J7ZUS9"/>
<dbReference type="Gene3D" id="3.40.50.150">
    <property type="entry name" value="Vaccinia Virus protein VP39"/>
    <property type="match status" value="1"/>
</dbReference>
<dbReference type="InterPro" id="IPR023397">
    <property type="entry name" value="SAM-dep_MeTrfase_MraW_recog"/>
</dbReference>
<dbReference type="SUPFAM" id="SSF53335">
    <property type="entry name" value="S-adenosyl-L-methionine-dependent methyltransferases"/>
    <property type="match status" value="1"/>
</dbReference>
<keyword evidence="3 6" id="KW-0808">Transferase</keyword>
<evidence type="ECO:0000256" key="1">
    <source>
        <dbReference type="ARBA" id="ARBA00010396"/>
    </source>
</evidence>
<evidence type="ECO:0000313" key="6">
    <source>
        <dbReference type="EMBL" id="PNH04008.1"/>
    </source>
</evidence>
<dbReference type="NCBIfam" id="TIGR00006">
    <property type="entry name" value="16S rRNA (cytosine(1402)-N(4))-methyltransferase RsmH"/>
    <property type="match status" value="1"/>
</dbReference>
<dbReference type="Proteomes" id="UP000236333">
    <property type="component" value="Unassembled WGS sequence"/>
</dbReference>
<dbReference type="PANTHER" id="PTHR11265:SF0">
    <property type="entry name" value="12S RRNA N4-METHYLCYTIDINE METHYLTRANSFERASE"/>
    <property type="match status" value="1"/>
</dbReference>
<evidence type="ECO:0000256" key="3">
    <source>
        <dbReference type="ARBA" id="ARBA00022679"/>
    </source>
</evidence>
<proteinExistence type="inferred from homology"/>
<name>A0A2J7ZUS9_9CHLO</name>